<evidence type="ECO:0000313" key="1">
    <source>
        <dbReference type="EMBL" id="KAI6084140.1"/>
    </source>
</evidence>
<reference evidence="1 2" key="1">
    <citation type="journal article" date="2022" name="New Phytol.">
        <title>Ecological generalism drives hyperdiversity of secondary metabolite gene clusters in xylarialean endophytes.</title>
        <authorList>
            <person name="Franco M.E.E."/>
            <person name="Wisecaver J.H."/>
            <person name="Arnold A.E."/>
            <person name="Ju Y.M."/>
            <person name="Slot J.C."/>
            <person name="Ahrendt S."/>
            <person name="Moore L.P."/>
            <person name="Eastman K.E."/>
            <person name="Scott K."/>
            <person name="Konkel Z."/>
            <person name="Mondo S.J."/>
            <person name="Kuo A."/>
            <person name="Hayes R.D."/>
            <person name="Haridas S."/>
            <person name="Andreopoulos B."/>
            <person name="Riley R."/>
            <person name="LaButti K."/>
            <person name="Pangilinan J."/>
            <person name="Lipzen A."/>
            <person name="Amirebrahimi M."/>
            <person name="Yan J."/>
            <person name="Adam C."/>
            <person name="Keymanesh K."/>
            <person name="Ng V."/>
            <person name="Louie K."/>
            <person name="Northen T."/>
            <person name="Drula E."/>
            <person name="Henrissat B."/>
            <person name="Hsieh H.M."/>
            <person name="Youens-Clark K."/>
            <person name="Lutzoni F."/>
            <person name="Miadlikowska J."/>
            <person name="Eastwood D.C."/>
            <person name="Hamelin R.C."/>
            <person name="Grigoriev I.V."/>
            <person name="U'Ren J.M."/>
        </authorList>
    </citation>
    <scope>NUCLEOTIDE SEQUENCE [LARGE SCALE GENOMIC DNA]</scope>
    <source>
        <strain evidence="1 2">ER1909</strain>
    </source>
</reference>
<dbReference type="EMBL" id="MU394341">
    <property type="protein sequence ID" value="KAI6084140.1"/>
    <property type="molecule type" value="Genomic_DNA"/>
</dbReference>
<evidence type="ECO:0000313" key="2">
    <source>
        <dbReference type="Proteomes" id="UP001497680"/>
    </source>
</evidence>
<comment type="caution">
    <text evidence="1">The sequence shown here is derived from an EMBL/GenBank/DDBJ whole genome shotgun (WGS) entry which is preliminary data.</text>
</comment>
<name>A0ACC0CV30_9PEZI</name>
<keyword evidence="2" id="KW-1185">Reference proteome</keyword>
<proteinExistence type="predicted"/>
<protein>
    <submittedName>
        <fullName evidence="1">Uncharacterized protein</fullName>
    </submittedName>
</protein>
<sequence length="163" mass="18143">MMEECLAECCGQICVRLSFLGLATAMLHIVDKLIVQRRELVIRLGRQAQRILHVPECLRVFSDEEPGMLDGDIRMAGTCLIISYLIATTPFLVATLLGASLWGPGTWTLGIANPLCVSIVVLVELIKSKRKREGPCCKTLEEGHAIRDRSLDDDMRFLWSPSC</sequence>
<dbReference type="Proteomes" id="UP001497680">
    <property type="component" value="Unassembled WGS sequence"/>
</dbReference>
<gene>
    <name evidence="1" type="ORF">F4821DRAFT_177838</name>
</gene>
<organism evidence="1 2">
    <name type="scientific">Hypoxylon rubiginosum</name>
    <dbReference type="NCBI Taxonomy" id="110542"/>
    <lineage>
        <taxon>Eukaryota</taxon>
        <taxon>Fungi</taxon>
        <taxon>Dikarya</taxon>
        <taxon>Ascomycota</taxon>
        <taxon>Pezizomycotina</taxon>
        <taxon>Sordariomycetes</taxon>
        <taxon>Xylariomycetidae</taxon>
        <taxon>Xylariales</taxon>
        <taxon>Hypoxylaceae</taxon>
        <taxon>Hypoxylon</taxon>
    </lineage>
</organism>
<accession>A0ACC0CV30</accession>